<gene>
    <name evidence="10" type="ORF">MELIAE_LOCUS2892</name>
</gene>
<protein>
    <submittedName>
        <fullName evidence="10">Uncharacterized protein</fullName>
    </submittedName>
</protein>
<evidence type="ECO:0000259" key="8">
    <source>
        <dbReference type="PROSITE" id="PS50089"/>
    </source>
</evidence>
<keyword evidence="5 6" id="KW-0040">ANK repeat</keyword>
<evidence type="ECO:0000256" key="6">
    <source>
        <dbReference type="PROSITE-ProRule" id="PRU00023"/>
    </source>
</evidence>
<proteinExistence type="predicted"/>
<evidence type="ECO:0000256" key="5">
    <source>
        <dbReference type="ARBA" id="ARBA00023043"/>
    </source>
</evidence>
<dbReference type="InterPro" id="IPR036770">
    <property type="entry name" value="Ankyrin_rpt-contain_sf"/>
</dbReference>
<dbReference type="GO" id="GO:0008270">
    <property type="term" value="F:zinc ion binding"/>
    <property type="evidence" value="ECO:0007669"/>
    <property type="project" value="UniProtKB-KW"/>
</dbReference>
<organism evidence="10 11">
    <name type="scientific">Brassicogethes aeneus</name>
    <name type="common">Rape pollen beetle</name>
    <name type="synonym">Meligethes aeneus</name>
    <dbReference type="NCBI Taxonomy" id="1431903"/>
    <lineage>
        <taxon>Eukaryota</taxon>
        <taxon>Metazoa</taxon>
        <taxon>Ecdysozoa</taxon>
        <taxon>Arthropoda</taxon>
        <taxon>Hexapoda</taxon>
        <taxon>Insecta</taxon>
        <taxon>Pterygota</taxon>
        <taxon>Neoptera</taxon>
        <taxon>Endopterygota</taxon>
        <taxon>Coleoptera</taxon>
        <taxon>Polyphaga</taxon>
        <taxon>Cucujiformia</taxon>
        <taxon>Nitidulidae</taxon>
        <taxon>Meligethinae</taxon>
        <taxon>Brassicogethes</taxon>
    </lineage>
</organism>
<dbReference type="Gene3D" id="3.30.40.10">
    <property type="entry name" value="Zinc/RING finger domain, C3HC4 (zinc finger)"/>
    <property type="match status" value="1"/>
</dbReference>
<dbReference type="InterPro" id="IPR001841">
    <property type="entry name" value="Znf_RING"/>
</dbReference>
<feature type="repeat" description="ANK" evidence="6">
    <location>
        <begin position="132"/>
        <end position="164"/>
    </location>
</feature>
<evidence type="ECO:0000313" key="11">
    <source>
        <dbReference type="Proteomes" id="UP001154078"/>
    </source>
</evidence>
<dbReference type="PROSITE" id="PS50088">
    <property type="entry name" value="ANK_REPEAT"/>
    <property type="match status" value="3"/>
</dbReference>
<evidence type="ECO:0000256" key="2">
    <source>
        <dbReference type="ARBA" id="ARBA00022737"/>
    </source>
</evidence>
<feature type="domain" description="BRCT" evidence="9">
    <location>
        <begin position="370"/>
        <end position="479"/>
    </location>
</feature>
<keyword evidence="4" id="KW-0862">Zinc</keyword>
<dbReference type="PANTHER" id="PTHR24161">
    <property type="entry name" value="ANK_REP_REGION DOMAIN-CONTAINING PROTEIN-RELATED"/>
    <property type="match status" value="1"/>
</dbReference>
<dbReference type="Gene3D" id="3.40.50.10190">
    <property type="entry name" value="BRCT domain"/>
    <property type="match status" value="1"/>
</dbReference>
<dbReference type="Pfam" id="PF12796">
    <property type="entry name" value="Ank_2"/>
    <property type="match status" value="1"/>
</dbReference>
<reference evidence="10" key="1">
    <citation type="submission" date="2021-12" db="EMBL/GenBank/DDBJ databases">
        <authorList>
            <person name="King R."/>
        </authorList>
    </citation>
    <scope>NUCLEOTIDE SEQUENCE</scope>
</reference>
<dbReference type="Proteomes" id="UP001154078">
    <property type="component" value="Chromosome 11"/>
</dbReference>
<dbReference type="OrthoDB" id="2384350at2759"/>
<dbReference type="InterPro" id="IPR001357">
    <property type="entry name" value="BRCT_dom"/>
</dbReference>
<dbReference type="PROSITE" id="PS50089">
    <property type="entry name" value="ZF_RING_2"/>
    <property type="match status" value="1"/>
</dbReference>
<keyword evidence="1" id="KW-0479">Metal-binding</keyword>
<evidence type="ECO:0000259" key="9">
    <source>
        <dbReference type="PROSITE" id="PS50172"/>
    </source>
</evidence>
<dbReference type="SUPFAM" id="SSF57850">
    <property type="entry name" value="RING/U-box"/>
    <property type="match status" value="1"/>
</dbReference>
<keyword evidence="2" id="KW-0677">Repeat</keyword>
<dbReference type="SMART" id="SM00184">
    <property type="entry name" value="RING"/>
    <property type="match status" value="1"/>
</dbReference>
<dbReference type="EMBL" id="OV121142">
    <property type="protein sequence ID" value="CAH0549883.1"/>
    <property type="molecule type" value="Genomic_DNA"/>
</dbReference>
<dbReference type="InterPro" id="IPR017907">
    <property type="entry name" value="Znf_RING_CS"/>
</dbReference>
<dbReference type="InterPro" id="IPR036420">
    <property type="entry name" value="BRCT_dom_sf"/>
</dbReference>
<dbReference type="AlphaFoldDB" id="A0A9P0FEI2"/>
<feature type="repeat" description="ANK" evidence="6">
    <location>
        <begin position="198"/>
        <end position="230"/>
    </location>
</feature>
<dbReference type="Pfam" id="PF00023">
    <property type="entry name" value="Ank"/>
    <property type="match status" value="1"/>
</dbReference>
<sequence>MEILNKPQLNIKSKEFEEFYDGLSVVLSKLKCCVCKENSDNSVRLKLCNHIFCHKCIRKGADNICMLCQKSYNGRDRQDNYFGEIKALVKDLDSILHSKAKIPYFDTIVYFEGSQYCVRYLTCAVKIKVNRNGEVPLHLACKTRSIQKVTELLKNNHNINQKDYAGWTPLHEAVIANSVECCRLLLENGALVDTPGPDYVMPLHKAVENGNLEIVKLLLNYGASVDAIDFNGYKPCDYTKDMGLVKFLLKDHEINDVTKVVAFPTKITLYAHSIDPSYVKQLKRNKSFNFVNKFALNKMDVSHIVVKKSHNLSSKILAAIVHGVHFLTETDVPNLNPETLSSKILNKEYFDNHPDLNRGIQKSIMNKMLNRPKLFDGCSFFLMHNKSTIVNSVEITEHFLKYIIELGGGKLLVRMPSIDNKGILNYPFHTNKTSNFASCSSFVVFNDDDPPLLQYKVSHVRHVSSKWLIKCVIQFSLTD</sequence>
<keyword evidence="3 7" id="KW-0863">Zinc-finger</keyword>
<dbReference type="InterPro" id="IPR002110">
    <property type="entry name" value="Ankyrin_rpt"/>
</dbReference>
<evidence type="ECO:0000313" key="10">
    <source>
        <dbReference type="EMBL" id="CAH0549883.1"/>
    </source>
</evidence>
<evidence type="ECO:0000256" key="1">
    <source>
        <dbReference type="ARBA" id="ARBA00022723"/>
    </source>
</evidence>
<dbReference type="SMART" id="SM00248">
    <property type="entry name" value="ANK"/>
    <property type="match status" value="3"/>
</dbReference>
<name>A0A9P0FEI2_BRAAE</name>
<dbReference type="PROSITE" id="PS00518">
    <property type="entry name" value="ZF_RING_1"/>
    <property type="match status" value="1"/>
</dbReference>
<dbReference type="PROSITE" id="PS50297">
    <property type="entry name" value="ANK_REP_REGION"/>
    <property type="match status" value="3"/>
</dbReference>
<dbReference type="PROSITE" id="PS50172">
    <property type="entry name" value="BRCT"/>
    <property type="match status" value="1"/>
</dbReference>
<evidence type="ECO:0000256" key="7">
    <source>
        <dbReference type="PROSITE-ProRule" id="PRU00175"/>
    </source>
</evidence>
<feature type="domain" description="RING-type" evidence="8">
    <location>
        <begin position="32"/>
        <end position="69"/>
    </location>
</feature>
<dbReference type="SUPFAM" id="SSF48403">
    <property type="entry name" value="Ankyrin repeat"/>
    <property type="match status" value="1"/>
</dbReference>
<dbReference type="PANTHER" id="PTHR24161:SF85">
    <property type="entry name" value="PALMITOYLTRANSFERASE HIP14"/>
    <property type="match status" value="1"/>
</dbReference>
<keyword evidence="11" id="KW-1185">Reference proteome</keyword>
<accession>A0A9P0FEI2</accession>
<dbReference type="PRINTS" id="PR01415">
    <property type="entry name" value="ANKYRIN"/>
</dbReference>
<feature type="repeat" description="ANK" evidence="6">
    <location>
        <begin position="165"/>
        <end position="197"/>
    </location>
</feature>
<evidence type="ECO:0000256" key="3">
    <source>
        <dbReference type="ARBA" id="ARBA00022771"/>
    </source>
</evidence>
<dbReference type="InterPro" id="IPR013083">
    <property type="entry name" value="Znf_RING/FYVE/PHD"/>
</dbReference>
<dbReference type="SUPFAM" id="SSF52113">
    <property type="entry name" value="BRCT domain"/>
    <property type="match status" value="1"/>
</dbReference>
<evidence type="ECO:0000256" key="4">
    <source>
        <dbReference type="ARBA" id="ARBA00022833"/>
    </source>
</evidence>
<dbReference type="Gene3D" id="1.25.40.20">
    <property type="entry name" value="Ankyrin repeat-containing domain"/>
    <property type="match status" value="1"/>
</dbReference>